<evidence type="ECO:0000256" key="6">
    <source>
        <dbReference type="SAM" id="Phobius"/>
    </source>
</evidence>
<dbReference type="NCBIfam" id="TIGR00374">
    <property type="entry name" value="flippase-like domain"/>
    <property type="match status" value="1"/>
</dbReference>
<dbReference type="PANTHER" id="PTHR39087">
    <property type="entry name" value="UPF0104 MEMBRANE PROTEIN MJ1595"/>
    <property type="match status" value="1"/>
</dbReference>
<feature type="transmembrane region" description="Helical" evidence="6">
    <location>
        <begin position="153"/>
        <end position="173"/>
    </location>
</feature>
<dbReference type="GO" id="GO:0005886">
    <property type="term" value="C:plasma membrane"/>
    <property type="evidence" value="ECO:0007669"/>
    <property type="project" value="UniProtKB-SubCell"/>
</dbReference>
<keyword evidence="2" id="KW-1003">Cell membrane</keyword>
<sequence length="336" mass="37826">MKRWYFWVSLLVSALFLYLALRGLQFDQVFSAVKSANMTWLLAVVPIYFTSVWFRSLRWNYLLRPIKHLKTNEVFPVVAIGYMGNNIFPARAGELLRSIVLKHRYDISISASLASIIVERIIDGVVMLGFIFFNLTELNKLTDSSGFVGSIRALALWGSVAFIGALLFFLLAAKFPHKTETFIRWVAKIFPQKWHEKILNIGLRFITGIEALNSWKSLSIVLGTSVVIWLLETSVYWVVMRAFPMQVSFFGLMLMNGILNLSTTLPSAPGYIGTFDAPGIALMSAYGIDKSLAAGYTLVLHAALWLPVTLLGAYFFAREGLNWSKELETARAEKEG</sequence>
<gene>
    <name evidence="7" type="ORF">DFR64_2959</name>
</gene>
<evidence type="ECO:0000256" key="1">
    <source>
        <dbReference type="ARBA" id="ARBA00004651"/>
    </source>
</evidence>
<evidence type="ECO:0000313" key="7">
    <source>
        <dbReference type="EMBL" id="REG05550.1"/>
    </source>
</evidence>
<feature type="transmembrane region" description="Helical" evidence="6">
    <location>
        <begin position="218"/>
        <end position="239"/>
    </location>
</feature>
<accession>A0A347ZWX6</accession>
<dbReference type="EMBL" id="QUMS01000005">
    <property type="protein sequence ID" value="REG05550.1"/>
    <property type="molecule type" value="Genomic_DNA"/>
</dbReference>
<dbReference type="PANTHER" id="PTHR39087:SF2">
    <property type="entry name" value="UPF0104 MEMBRANE PROTEIN MJ1595"/>
    <property type="match status" value="1"/>
</dbReference>
<proteinExistence type="predicted"/>
<evidence type="ECO:0000256" key="2">
    <source>
        <dbReference type="ARBA" id="ARBA00022475"/>
    </source>
</evidence>
<feature type="transmembrane region" description="Helical" evidence="6">
    <location>
        <begin position="38"/>
        <end position="57"/>
    </location>
</feature>
<dbReference type="Proteomes" id="UP000256388">
    <property type="component" value="Unassembled WGS sequence"/>
</dbReference>
<evidence type="ECO:0000313" key="8">
    <source>
        <dbReference type="Proteomes" id="UP000256388"/>
    </source>
</evidence>
<feature type="transmembrane region" description="Helical" evidence="6">
    <location>
        <begin position="107"/>
        <end position="133"/>
    </location>
</feature>
<dbReference type="RefSeq" id="WP_116226207.1">
    <property type="nucleotide sequence ID" value="NZ_AP018437.1"/>
</dbReference>
<keyword evidence="4 6" id="KW-1133">Transmembrane helix</keyword>
<dbReference type="OrthoDB" id="9786506at2"/>
<comment type="caution">
    <text evidence="7">The sequence shown here is derived from an EMBL/GenBank/DDBJ whole genome shotgun (WGS) entry which is preliminary data.</text>
</comment>
<keyword evidence="3 6" id="KW-0812">Transmembrane</keyword>
<dbReference type="InterPro" id="IPR022791">
    <property type="entry name" value="L-PG_synthase/AglD"/>
</dbReference>
<name>A0A347ZWX6_9CHLR</name>
<keyword evidence="8" id="KW-1185">Reference proteome</keyword>
<evidence type="ECO:0000256" key="4">
    <source>
        <dbReference type="ARBA" id="ARBA00022989"/>
    </source>
</evidence>
<keyword evidence="5 6" id="KW-0472">Membrane</keyword>
<evidence type="ECO:0008006" key="9">
    <source>
        <dbReference type="Google" id="ProtNLM"/>
    </source>
</evidence>
<organism evidence="7 8">
    <name type="scientific">Pelolinea submarina</name>
    <dbReference type="NCBI Taxonomy" id="913107"/>
    <lineage>
        <taxon>Bacteria</taxon>
        <taxon>Bacillati</taxon>
        <taxon>Chloroflexota</taxon>
        <taxon>Anaerolineae</taxon>
        <taxon>Anaerolineales</taxon>
        <taxon>Anaerolineaceae</taxon>
        <taxon>Pelolinea</taxon>
    </lineage>
</organism>
<reference evidence="7 8" key="1">
    <citation type="submission" date="2018-08" db="EMBL/GenBank/DDBJ databases">
        <title>Genomic Encyclopedia of Type Strains, Phase IV (KMG-IV): sequencing the most valuable type-strain genomes for metagenomic binning, comparative biology and taxonomic classification.</title>
        <authorList>
            <person name="Goeker M."/>
        </authorList>
    </citation>
    <scope>NUCLEOTIDE SEQUENCE [LARGE SCALE GENOMIC DNA]</scope>
    <source>
        <strain evidence="7 8">DSM 23923</strain>
    </source>
</reference>
<feature type="transmembrane region" description="Helical" evidence="6">
    <location>
        <begin position="292"/>
        <end position="317"/>
    </location>
</feature>
<evidence type="ECO:0000256" key="3">
    <source>
        <dbReference type="ARBA" id="ARBA00022692"/>
    </source>
</evidence>
<dbReference type="Pfam" id="PF03706">
    <property type="entry name" value="LPG_synthase_TM"/>
    <property type="match status" value="1"/>
</dbReference>
<dbReference type="AlphaFoldDB" id="A0A347ZWX6"/>
<evidence type="ECO:0000256" key="5">
    <source>
        <dbReference type="ARBA" id="ARBA00023136"/>
    </source>
</evidence>
<comment type="subcellular location">
    <subcellularLocation>
        <location evidence="1">Cell membrane</location>
        <topology evidence="1">Multi-pass membrane protein</topology>
    </subcellularLocation>
</comment>
<protein>
    <recommendedName>
        <fullName evidence="9">Lysylphosphatidylglycerol synthase-like protein</fullName>
    </recommendedName>
</protein>